<dbReference type="Gramene" id="KOM52194">
    <property type="protein sequence ID" value="KOM52194"/>
    <property type="gene ID" value="LR48_Vigan09g085300"/>
</dbReference>
<dbReference type="InterPro" id="IPR028045">
    <property type="entry name" value="HROB"/>
</dbReference>
<dbReference type="PANTHER" id="PTHR14523">
    <property type="entry name" value="UNCHARACTERIZED PROTEIN C17ORF53 HOMOLOG"/>
    <property type="match status" value="1"/>
</dbReference>
<reference evidence="3" key="1">
    <citation type="journal article" date="2015" name="Proc. Natl. Acad. Sci. U.S.A.">
        <title>Genome sequencing of adzuki bean (Vigna angularis) provides insight into high starch and low fat accumulation and domestication.</title>
        <authorList>
            <person name="Yang K."/>
            <person name="Tian Z."/>
            <person name="Chen C."/>
            <person name="Luo L."/>
            <person name="Zhao B."/>
            <person name="Wang Z."/>
            <person name="Yu L."/>
            <person name="Li Y."/>
            <person name="Sun Y."/>
            <person name="Li W."/>
            <person name="Chen Y."/>
            <person name="Li Y."/>
            <person name="Zhang Y."/>
            <person name="Ai D."/>
            <person name="Zhao J."/>
            <person name="Shang C."/>
            <person name="Ma Y."/>
            <person name="Wu B."/>
            <person name="Wang M."/>
            <person name="Gao L."/>
            <person name="Sun D."/>
            <person name="Zhang P."/>
            <person name="Guo F."/>
            <person name="Wang W."/>
            <person name="Li Y."/>
            <person name="Wang J."/>
            <person name="Varshney R.K."/>
            <person name="Wang J."/>
            <person name="Ling H.Q."/>
            <person name="Wan P."/>
        </authorList>
    </citation>
    <scope>NUCLEOTIDE SEQUENCE</scope>
    <source>
        <strain evidence="3">cv. Jingnong 6</strain>
    </source>
</reference>
<gene>
    <name evidence="2" type="ORF">LR48_Vigan09g085300</name>
</gene>
<protein>
    <submittedName>
        <fullName evidence="2">Uncharacterized protein</fullName>
    </submittedName>
</protein>
<dbReference type="AlphaFoldDB" id="A0A0L9VC05"/>
<feature type="region of interest" description="Disordered" evidence="1">
    <location>
        <begin position="191"/>
        <end position="212"/>
    </location>
</feature>
<organism evidence="2 3">
    <name type="scientific">Phaseolus angularis</name>
    <name type="common">Azuki bean</name>
    <name type="synonym">Vigna angularis</name>
    <dbReference type="NCBI Taxonomy" id="3914"/>
    <lineage>
        <taxon>Eukaryota</taxon>
        <taxon>Viridiplantae</taxon>
        <taxon>Streptophyta</taxon>
        <taxon>Embryophyta</taxon>
        <taxon>Tracheophyta</taxon>
        <taxon>Spermatophyta</taxon>
        <taxon>Magnoliopsida</taxon>
        <taxon>eudicotyledons</taxon>
        <taxon>Gunneridae</taxon>
        <taxon>Pentapetalae</taxon>
        <taxon>rosids</taxon>
        <taxon>fabids</taxon>
        <taxon>Fabales</taxon>
        <taxon>Fabaceae</taxon>
        <taxon>Papilionoideae</taxon>
        <taxon>50 kb inversion clade</taxon>
        <taxon>NPAAA clade</taxon>
        <taxon>indigoferoid/millettioid clade</taxon>
        <taxon>Phaseoleae</taxon>
        <taxon>Vigna</taxon>
    </lineage>
</organism>
<dbReference type="GO" id="GO:0000725">
    <property type="term" value="P:recombinational repair"/>
    <property type="evidence" value="ECO:0007669"/>
    <property type="project" value="InterPro"/>
</dbReference>
<evidence type="ECO:0000313" key="2">
    <source>
        <dbReference type="EMBL" id="KOM52194.1"/>
    </source>
</evidence>
<dbReference type="PANTHER" id="PTHR14523:SF1">
    <property type="entry name" value="HOMOLOGOUS RECOMBINATION OB-FOLD PROTEIN"/>
    <property type="match status" value="1"/>
</dbReference>
<accession>A0A0L9VC05</accession>
<evidence type="ECO:0000313" key="3">
    <source>
        <dbReference type="Proteomes" id="UP000053144"/>
    </source>
</evidence>
<dbReference type="EMBL" id="CM003379">
    <property type="protein sequence ID" value="KOM52194.1"/>
    <property type="molecule type" value="Genomic_DNA"/>
</dbReference>
<sequence length="228" mass="25516">MEAWEGLVVDEDVLESFLKKCDASTSLIPGPARNVQATFINRISDDQHTTQQFAKEVAQAMYDRDFNSNAWKWAEMFVQHHELVPDGDMKNVNQLQSAKSVARLPLVACLIKECKSNGLGDMQLTLKVAIFGAFGRTHYLNIVLRNVVKVFVVDVCPPTKQLLEGTSKPVIRQPVTEEETMSEIMRKLVNQAHKPSTSKKPDNNTEQNPTPTNSLLNHIVCCVFSHPG</sequence>
<evidence type="ECO:0000256" key="1">
    <source>
        <dbReference type="SAM" id="MobiDB-lite"/>
    </source>
</evidence>
<proteinExistence type="predicted"/>
<name>A0A0L9VC05_PHAAN</name>
<dbReference type="Proteomes" id="UP000053144">
    <property type="component" value="Chromosome 9"/>
</dbReference>